<dbReference type="SUPFAM" id="SSF52096">
    <property type="entry name" value="ClpP/crotonase"/>
    <property type="match status" value="1"/>
</dbReference>
<comment type="caution">
    <text evidence="2">The sequence shown here is derived from an EMBL/GenBank/DDBJ whole genome shotgun (WGS) entry which is preliminary data.</text>
</comment>
<evidence type="ECO:0000313" key="3">
    <source>
        <dbReference type="Proteomes" id="UP000698752"/>
    </source>
</evidence>
<protein>
    <recommendedName>
        <fullName evidence="4">Enoyl-CoA hydratase</fullName>
    </recommendedName>
</protein>
<name>A0ABS5EIK1_9PROT</name>
<dbReference type="RefSeq" id="WP_211869519.1">
    <property type="nucleotide sequence ID" value="NZ_JAAEDI010000014.1"/>
</dbReference>
<gene>
    <name evidence="2" type="ORF">GXW78_14380</name>
</gene>
<accession>A0ABS5EIK1</accession>
<dbReference type="InterPro" id="IPR029045">
    <property type="entry name" value="ClpP/crotonase-like_dom_sf"/>
</dbReference>
<keyword evidence="3" id="KW-1185">Reference proteome</keyword>
<comment type="similarity">
    <text evidence="1">Belongs to the enoyl-CoA hydratase/isomerase family.</text>
</comment>
<dbReference type="Gene3D" id="1.10.12.10">
    <property type="entry name" value="Lyase 2-enoyl-coa Hydratase, Chain A, domain 2"/>
    <property type="match status" value="1"/>
</dbReference>
<dbReference type="InterPro" id="IPR014748">
    <property type="entry name" value="Enoyl-CoA_hydra_C"/>
</dbReference>
<evidence type="ECO:0000256" key="1">
    <source>
        <dbReference type="ARBA" id="ARBA00005254"/>
    </source>
</evidence>
<dbReference type="InterPro" id="IPR001753">
    <property type="entry name" value="Enoyl-CoA_hydra/iso"/>
</dbReference>
<proteinExistence type="inferred from homology"/>
<evidence type="ECO:0000313" key="2">
    <source>
        <dbReference type="EMBL" id="MBR0650856.1"/>
    </source>
</evidence>
<dbReference type="Proteomes" id="UP000698752">
    <property type="component" value="Unassembled WGS sequence"/>
</dbReference>
<reference evidence="3" key="1">
    <citation type="journal article" date="2021" name="Syst. Appl. Microbiol.">
        <title>Roseomonas hellenica sp. nov., isolated from roots of wild-growing Alkanna tinctoria.</title>
        <authorList>
            <person name="Rat A."/>
            <person name="Naranjo H.D."/>
            <person name="Lebbe L."/>
            <person name="Cnockaert M."/>
            <person name="Krigas N."/>
            <person name="Grigoriadou K."/>
            <person name="Maloupa E."/>
            <person name="Willems A."/>
        </authorList>
    </citation>
    <scope>NUCLEOTIDE SEQUENCE [LARGE SCALE GENOMIC DNA]</scope>
    <source>
        <strain evidence="3">LMG 31159</strain>
    </source>
</reference>
<dbReference type="PANTHER" id="PTHR42964">
    <property type="entry name" value="ENOYL-COA HYDRATASE"/>
    <property type="match status" value="1"/>
</dbReference>
<dbReference type="PANTHER" id="PTHR42964:SF1">
    <property type="entry name" value="POLYKETIDE BIOSYNTHESIS ENOYL-COA HYDRATASE PKSH-RELATED"/>
    <property type="match status" value="1"/>
</dbReference>
<dbReference type="Pfam" id="PF00378">
    <property type="entry name" value="ECH_1"/>
    <property type="match status" value="1"/>
</dbReference>
<dbReference type="CDD" id="cd06558">
    <property type="entry name" value="crotonase-like"/>
    <property type="match status" value="1"/>
</dbReference>
<dbReference type="Gene3D" id="3.90.226.10">
    <property type="entry name" value="2-enoyl-CoA Hydratase, Chain A, domain 1"/>
    <property type="match status" value="1"/>
</dbReference>
<evidence type="ECO:0008006" key="4">
    <source>
        <dbReference type="Google" id="ProtNLM"/>
    </source>
</evidence>
<sequence length="265" mass="28640">MTTGTIRQERRADGVVTLWLDNPAMRNALNDAMIDALIASLRDLGRDPSCRAIVLRGVGGIFCAGRELNNLLQLQGADAETIAATYQVLRELNEAVYYCGKPTISVLERYALGAGAALATWSDLAIAAEDTLLGYPEVKVGLPPSQTTVSLIRGVPRKIAMDLLLTARNIRAEEALRIGLVSRVAPKGGIDALLEEMLGELLRASPEALARTKQVVWKVEDADYHSAVATAVDCICTAITTREAREGISAFVEKRQPDWAQARKA</sequence>
<dbReference type="EMBL" id="JAAEDI010000014">
    <property type="protein sequence ID" value="MBR0650856.1"/>
    <property type="molecule type" value="Genomic_DNA"/>
</dbReference>
<dbReference type="InterPro" id="IPR051683">
    <property type="entry name" value="Enoyl-CoA_Hydratase/Isomerase"/>
</dbReference>
<organism evidence="2 3">
    <name type="scientific">Neoroseomonas terrae</name>
    <dbReference type="NCBI Taxonomy" id="424799"/>
    <lineage>
        <taxon>Bacteria</taxon>
        <taxon>Pseudomonadati</taxon>
        <taxon>Pseudomonadota</taxon>
        <taxon>Alphaproteobacteria</taxon>
        <taxon>Acetobacterales</taxon>
        <taxon>Acetobacteraceae</taxon>
        <taxon>Neoroseomonas</taxon>
    </lineage>
</organism>